<dbReference type="SUPFAM" id="SSF81901">
    <property type="entry name" value="HCP-like"/>
    <property type="match status" value="1"/>
</dbReference>
<evidence type="ECO:0008006" key="4">
    <source>
        <dbReference type="Google" id="ProtNLM"/>
    </source>
</evidence>
<feature type="signal peptide" evidence="1">
    <location>
        <begin position="1"/>
        <end position="24"/>
    </location>
</feature>
<keyword evidence="3" id="KW-1185">Reference proteome</keyword>
<dbReference type="SMART" id="SM00671">
    <property type="entry name" value="SEL1"/>
    <property type="match status" value="3"/>
</dbReference>
<dbReference type="EMBL" id="PIQG01000002">
    <property type="protein sequence ID" value="RUO78253.1"/>
    <property type="molecule type" value="Genomic_DNA"/>
</dbReference>
<comment type="caution">
    <text evidence="2">The sequence shown here is derived from an EMBL/GenBank/DDBJ whole genome shotgun (WGS) entry which is preliminary data.</text>
</comment>
<dbReference type="OrthoDB" id="6388915at2"/>
<proteinExistence type="predicted"/>
<sequence>MRSSFIFSLMFAMTLLLTPTVIMADEMECTSDECSEAMAELVRFSLNGSPDAQVIVALAYATGDGVPLNHTLARQHLKRALRNQDLRAWHIYSRWLRDGFIFEQDLNAATEALNRAADRGFLTALHERAIRNFSETATDNSATVADLERAAEELYKPSMYLLAQLKAAGLGTPQDIERAAELYAFLARSNYRESEQRLEGLVGSAALAEQKQTLSMRVVNEIAERYQIENEQAMEVITVSAARIETQDYVIDLAAQLDKLRVFDGRGSTGSNIRGQVCGRGTASCRVIYDAAAGTVSFADTAGGVINGGF</sequence>
<evidence type="ECO:0000313" key="2">
    <source>
        <dbReference type="EMBL" id="RUO78253.1"/>
    </source>
</evidence>
<evidence type="ECO:0000256" key="1">
    <source>
        <dbReference type="SAM" id="SignalP"/>
    </source>
</evidence>
<dbReference type="Gene3D" id="1.25.40.10">
    <property type="entry name" value="Tetratricopeptide repeat domain"/>
    <property type="match status" value="1"/>
</dbReference>
<organism evidence="2 3">
    <name type="scientific">Pseudidiomarina taiwanensis</name>
    <dbReference type="NCBI Taxonomy" id="337250"/>
    <lineage>
        <taxon>Bacteria</taxon>
        <taxon>Pseudomonadati</taxon>
        <taxon>Pseudomonadota</taxon>
        <taxon>Gammaproteobacteria</taxon>
        <taxon>Alteromonadales</taxon>
        <taxon>Idiomarinaceae</taxon>
        <taxon>Pseudidiomarina</taxon>
    </lineage>
</organism>
<name>A0A432ZK11_9GAMM</name>
<reference evidence="2 3" key="1">
    <citation type="journal article" date="2011" name="Front. Microbiol.">
        <title>Genomic signatures of strain selection and enhancement in Bacillus atrophaeus var. globigii, a historical biowarfare simulant.</title>
        <authorList>
            <person name="Gibbons H.S."/>
            <person name="Broomall S.M."/>
            <person name="McNew L.A."/>
            <person name="Daligault H."/>
            <person name="Chapman C."/>
            <person name="Bruce D."/>
            <person name="Karavis M."/>
            <person name="Krepps M."/>
            <person name="McGregor P.A."/>
            <person name="Hong C."/>
            <person name="Park K.H."/>
            <person name="Akmal A."/>
            <person name="Feldman A."/>
            <person name="Lin J.S."/>
            <person name="Chang W.E."/>
            <person name="Higgs B.W."/>
            <person name="Demirev P."/>
            <person name="Lindquist J."/>
            <person name="Liem A."/>
            <person name="Fochler E."/>
            <person name="Read T.D."/>
            <person name="Tapia R."/>
            <person name="Johnson S."/>
            <person name="Bishop-Lilly K.A."/>
            <person name="Detter C."/>
            <person name="Han C."/>
            <person name="Sozhamannan S."/>
            <person name="Rosenzweig C.N."/>
            <person name="Skowronski E.W."/>
        </authorList>
    </citation>
    <scope>NUCLEOTIDE SEQUENCE [LARGE SCALE GENOMIC DNA]</scope>
    <source>
        <strain evidence="2 3">PIT1</strain>
    </source>
</reference>
<keyword evidence="1" id="KW-0732">Signal</keyword>
<evidence type="ECO:0000313" key="3">
    <source>
        <dbReference type="Proteomes" id="UP000288279"/>
    </source>
</evidence>
<dbReference type="InterPro" id="IPR011990">
    <property type="entry name" value="TPR-like_helical_dom_sf"/>
</dbReference>
<accession>A0A432ZK11</accession>
<dbReference type="Proteomes" id="UP000288279">
    <property type="component" value="Unassembled WGS sequence"/>
</dbReference>
<dbReference type="InterPro" id="IPR006597">
    <property type="entry name" value="Sel1-like"/>
</dbReference>
<dbReference type="RefSeq" id="WP_157980361.1">
    <property type="nucleotide sequence ID" value="NZ_PIQG01000002.1"/>
</dbReference>
<dbReference type="Pfam" id="PF08238">
    <property type="entry name" value="Sel1"/>
    <property type="match status" value="2"/>
</dbReference>
<feature type="chain" id="PRO_5019173590" description="Sel1 repeat family protein" evidence="1">
    <location>
        <begin position="25"/>
        <end position="310"/>
    </location>
</feature>
<gene>
    <name evidence="2" type="ORF">CWI83_04245</name>
</gene>
<dbReference type="AlphaFoldDB" id="A0A432ZK11"/>
<protein>
    <recommendedName>
        <fullName evidence="4">Sel1 repeat family protein</fullName>
    </recommendedName>
</protein>